<dbReference type="PANTHER" id="PTHR30537:SF79">
    <property type="entry name" value="TRANSCRIPTIONAL REGULATOR-RELATED"/>
    <property type="match status" value="1"/>
</dbReference>
<dbReference type="Pfam" id="PF00126">
    <property type="entry name" value="HTH_1"/>
    <property type="match status" value="1"/>
</dbReference>
<accession>A0A1M7KJF4</accession>
<dbReference type="Proteomes" id="UP000321726">
    <property type="component" value="Unassembled WGS sequence"/>
</dbReference>
<dbReference type="Proteomes" id="UP000184123">
    <property type="component" value="Unassembled WGS sequence"/>
</dbReference>
<dbReference type="SUPFAM" id="SSF46785">
    <property type="entry name" value="Winged helix' DNA-binding domain"/>
    <property type="match status" value="1"/>
</dbReference>
<dbReference type="GO" id="GO:0006351">
    <property type="term" value="P:DNA-templated transcription"/>
    <property type="evidence" value="ECO:0007669"/>
    <property type="project" value="TreeGrafter"/>
</dbReference>
<dbReference type="RefSeq" id="WP_073436544.1">
    <property type="nucleotide sequence ID" value="NZ_BJXU01000144.1"/>
</dbReference>
<dbReference type="InterPro" id="IPR058163">
    <property type="entry name" value="LysR-type_TF_proteobact-type"/>
</dbReference>
<dbReference type="SUPFAM" id="SSF53850">
    <property type="entry name" value="Periplasmic binding protein-like II"/>
    <property type="match status" value="1"/>
</dbReference>
<keyword evidence="2" id="KW-0805">Transcription regulation</keyword>
<dbReference type="EMBL" id="BJXU01000144">
    <property type="protein sequence ID" value="GEN25353.1"/>
    <property type="molecule type" value="Genomic_DNA"/>
</dbReference>
<dbReference type="AlphaFoldDB" id="A0A1M7KJF4"/>
<keyword evidence="9" id="KW-1185">Reference proteome</keyword>
<organism evidence="7 8">
    <name type="scientific">Halomonas cupida</name>
    <dbReference type="NCBI Taxonomy" id="44933"/>
    <lineage>
        <taxon>Bacteria</taxon>
        <taxon>Pseudomonadati</taxon>
        <taxon>Pseudomonadota</taxon>
        <taxon>Gammaproteobacteria</taxon>
        <taxon>Oceanospirillales</taxon>
        <taxon>Halomonadaceae</taxon>
        <taxon>Halomonas</taxon>
    </lineage>
</organism>
<dbReference type="PANTHER" id="PTHR30537">
    <property type="entry name" value="HTH-TYPE TRANSCRIPTIONAL REGULATOR"/>
    <property type="match status" value="1"/>
</dbReference>
<gene>
    <name evidence="6" type="ORF">HCU01_33020</name>
    <name evidence="7" type="ORF">SAMN05660971_03553</name>
</gene>
<proteinExistence type="inferred from homology"/>
<sequence>MTRLPSLQTLQAFEASARLHSFTRAAEELSLTQGAVSQHVRTLEGRLGTQLFHREHLGVVPTEEALHLALQVRQGLGVLERAFRVEPEVVALSSTVQLRLSTLPSVARRWLMPRLPDFRRRHPDIEVLVEGSTGLARLDHRDGVDVALRYGPGNWPGLCCVKLAEEAIFPVASPEYLCGRSLGDEDLDTCTLLRHPTQPWELWLQAAGLFGGEPTVGPLFDDYDAYLEAAVDGQGLALARRALVRQELEDGRLVRVSESETRDVHAYYLAWRPGVAKTASIEALCLWLRAAFTQPGQQNLPTEPSD</sequence>
<keyword evidence="4" id="KW-0804">Transcription</keyword>
<evidence type="ECO:0000313" key="8">
    <source>
        <dbReference type="Proteomes" id="UP000184123"/>
    </source>
</evidence>
<dbReference type="InterPro" id="IPR036388">
    <property type="entry name" value="WH-like_DNA-bd_sf"/>
</dbReference>
<evidence type="ECO:0000313" key="7">
    <source>
        <dbReference type="EMBL" id="SHM65491.1"/>
    </source>
</evidence>
<dbReference type="Pfam" id="PF03466">
    <property type="entry name" value="LysR_substrate"/>
    <property type="match status" value="1"/>
</dbReference>
<dbReference type="CDD" id="cd08432">
    <property type="entry name" value="PBP2_GcdR_TrpI_HvrB_AmpR_like"/>
    <property type="match status" value="1"/>
</dbReference>
<reference evidence="7 8" key="1">
    <citation type="submission" date="2016-11" db="EMBL/GenBank/DDBJ databases">
        <authorList>
            <person name="Jaros S."/>
            <person name="Januszkiewicz K."/>
            <person name="Wedrychowicz H."/>
        </authorList>
    </citation>
    <scope>NUCLEOTIDE SEQUENCE [LARGE SCALE GENOMIC DNA]</scope>
    <source>
        <strain evidence="7 8">DSM 4740</strain>
    </source>
</reference>
<evidence type="ECO:0000256" key="4">
    <source>
        <dbReference type="ARBA" id="ARBA00023163"/>
    </source>
</evidence>
<evidence type="ECO:0000256" key="1">
    <source>
        <dbReference type="ARBA" id="ARBA00009437"/>
    </source>
</evidence>
<dbReference type="OrthoDB" id="6787458at2"/>
<dbReference type="InterPro" id="IPR005119">
    <property type="entry name" value="LysR_subst-bd"/>
</dbReference>
<dbReference type="GO" id="GO:0003700">
    <property type="term" value="F:DNA-binding transcription factor activity"/>
    <property type="evidence" value="ECO:0007669"/>
    <property type="project" value="InterPro"/>
</dbReference>
<dbReference type="STRING" id="44933.SAMN05660971_03553"/>
<dbReference type="PRINTS" id="PR00039">
    <property type="entry name" value="HTHLYSR"/>
</dbReference>
<dbReference type="PROSITE" id="PS50931">
    <property type="entry name" value="HTH_LYSR"/>
    <property type="match status" value="1"/>
</dbReference>
<dbReference type="GO" id="GO:0043565">
    <property type="term" value="F:sequence-specific DNA binding"/>
    <property type="evidence" value="ECO:0007669"/>
    <property type="project" value="TreeGrafter"/>
</dbReference>
<keyword evidence="3 7" id="KW-0238">DNA-binding</keyword>
<evidence type="ECO:0000313" key="6">
    <source>
        <dbReference type="EMBL" id="GEN25353.1"/>
    </source>
</evidence>
<dbReference type="EMBL" id="FRCA01000010">
    <property type="protein sequence ID" value="SHM65491.1"/>
    <property type="molecule type" value="Genomic_DNA"/>
</dbReference>
<protein>
    <submittedName>
        <fullName evidence="6">DNA-binding transcriptional activator GcvA</fullName>
    </submittedName>
    <submittedName>
        <fullName evidence="7">DNA-binding transcriptional regulator, LysR family</fullName>
    </submittedName>
</protein>
<dbReference type="InterPro" id="IPR000847">
    <property type="entry name" value="LysR_HTH_N"/>
</dbReference>
<reference evidence="6 9" key="2">
    <citation type="submission" date="2019-07" db="EMBL/GenBank/DDBJ databases">
        <title>Whole genome shotgun sequence of Halomonas cupida NBRC 102219.</title>
        <authorList>
            <person name="Hosoyama A."/>
            <person name="Uohara A."/>
            <person name="Ohji S."/>
            <person name="Ichikawa N."/>
        </authorList>
    </citation>
    <scope>NUCLEOTIDE SEQUENCE [LARGE SCALE GENOMIC DNA]</scope>
    <source>
        <strain evidence="6 9">NBRC 102219</strain>
    </source>
</reference>
<feature type="domain" description="HTH lysR-type" evidence="5">
    <location>
        <begin position="5"/>
        <end position="62"/>
    </location>
</feature>
<dbReference type="InterPro" id="IPR036390">
    <property type="entry name" value="WH_DNA-bd_sf"/>
</dbReference>
<evidence type="ECO:0000313" key="9">
    <source>
        <dbReference type="Proteomes" id="UP000321726"/>
    </source>
</evidence>
<dbReference type="Gene3D" id="1.10.10.10">
    <property type="entry name" value="Winged helix-like DNA-binding domain superfamily/Winged helix DNA-binding domain"/>
    <property type="match status" value="1"/>
</dbReference>
<dbReference type="Gene3D" id="3.40.190.10">
    <property type="entry name" value="Periplasmic binding protein-like II"/>
    <property type="match status" value="2"/>
</dbReference>
<evidence type="ECO:0000259" key="5">
    <source>
        <dbReference type="PROSITE" id="PS50931"/>
    </source>
</evidence>
<name>A0A1M7KJF4_9GAMM</name>
<comment type="similarity">
    <text evidence="1">Belongs to the LysR transcriptional regulatory family.</text>
</comment>
<evidence type="ECO:0000256" key="3">
    <source>
        <dbReference type="ARBA" id="ARBA00023125"/>
    </source>
</evidence>
<evidence type="ECO:0000256" key="2">
    <source>
        <dbReference type="ARBA" id="ARBA00023015"/>
    </source>
</evidence>